<dbReference type="EMBL" id="LUCH01002866">
    <property type="protein sequence ID" value="KAF5400862.1"/>
    <property type="molecule type" value="Genomic_DNA"/>
</dbReference>
<reference evidence="2" key="1">
    <citation type="submission" date="2019-05" db="EMBL/GenBank/DDBJ databases">
        <title>Annotation for the trematode Paragonimus heterotremus.</title>
        <authorList>
            <person name="Choi Y.-J."/>
        </authorList>
    </citation>
    <scope>NUCLEOTIDE SEQUENCE</scope>
    <source>
        <strain evidence="2">LC</strain>
    </source>
</reference>
<evidence type="ECO:0000313" key="3">
    <source>
        <dbReference type="Proteomes" id="UP000748531"/>
    </source>
</evidence>
<gene>
    <name evidence="2" type="ORF">PHET_06097</name>
</gene>
<evidence type="ECO:0000313" key="2">
    <source>
        <dbReference type="EMBL" id="KAF5400862.1"/>
    </source>
</evidence>
<protein>
    <submittedName>
        <fullName evidence="2">Uncharacterized protein</fullName>
    </submittedName>
</protein>
<evidence type="ECO:0000256" key="1">
    <source>
        <dbReference type="SAM" id="MobiDB-lite"/>
    </source>
</evidence>
<organism evidence="2 3">
    <name type="scientific">Paragonimus heterotremus</name>
    <dbReference type="NCBI Taxonomy" id="100268"/>
    <lineage>
        <taxon>Eukaryota</taxon>
        <taxon>Metazoa</taxon>
        <taxon>Spiralia</taxon>
        <taxon>Lophotrochozoa</taxon>
        <taxon>Platyhelminthes</taxon>
        <taxon>Trematoda</taxon>
        <taxon>Digenea</taxon>
        <taxon>Plagiorchiida</taxon>
        <taxon>Troglotremata</taxon>
        <taxon>Troglotrematidae</taxon>
        <taxon>Paragonimus</taxon>
    </lineage>
</organism>
<sequence>MPSSLQVCSISDPKGSTNSTGQTGVRNRRRRISFKLPATLLDPSCPIGDVLDDAVGKSRWKYQPKVFEQASSLSPESLLVNAVVEKTPDYVETQICMQTL</sequence>
<accession>A0A8J4SP73</accession>
<dbReference type="AlphaFoldDB" id="A0A8J4SP73"/>
<feature type="region of interest" description="Disordered" evidence="1">
    <location>
        <begin position="1"/>
        <end position="27"/>
    </location>
</feature>
<comment type="caution">
    <text evidence="2">The sequence shown here is derived from an EMBL/GenBank/DDBJ whole genome shotgun (WGS) entry which is preliminary data.</text>
</comment>
<name>A0A8J4SP73_9TREM</name>
<proteinExistence type="predicted"/>
<feature type="compositionally biased region" description="Polar residues" evidence="1">
    <location>
        <begin position="1"/>
        <end position="25"/>
    </location>
</feature>
<keyword evidence="3" id="KW-1185">Reference proteome</keyword>
<dbReference type="Proteomes" id="UP000748531">
    <property type="component" value="Unassembled WGS sequence"/>
</dbReference>